<keyword evidence="2" id="KW-0472">Membrane</keyword>
<dbReference type="GO" id="GO:0030255">
    <property type="term" value="P:protein secretion by the type IV secretion system"/>
    <property type="evidence" value="ECO:0007669"/>
    <property type="project" value="InterPro"/>
</dbReference>
<evidence type="ECO:0008006" key="5">
    <source>
        <dbReference type="Google" id="ProtNLM"/>
    </source>
</evidence>
<dbReference type="Pfam" id="PF19590">
    <property type="entry name" value="TrbL_3"/>
    <property type="match status" value="1"/>
</dbReference>
<evidence type="ECO:0000313" key="3">
    <source>
        <dbReference type="EMBL" id="TDD29899.1"/>
    </source>
</evidence>
<feature type="transmembrane region" description="Helical" evidence="2">
    <location>
        <begin position="172"/>
        <end position="194"/>
    </location>
</feature>
<name>A0A4R4XH00_9ACTN</name>
<reference evidence="3 4" key="1">
    <citation type="submission" date="2019-02" db="EMBL/GenBank/DDBJ databases">
        <title>Draft genome sequences of novel Actinobacteria.</title>
        <authorList>
            <person name="Sahin N."/>
            <person name="Ay H."/>
            <person name="Saygin H."/>
        </authorList>
    </citation>
    <scope>NUCLEOTIDE SEQUENCE [LARGE SCALE GENOMIC DNA]</scope>
    <source>
        <strain evidence="3 4">16K104</strain>
    </source>
</reference>
<accession>A0A4R4XH00</accession>
<keyword evidence="2" id="KW-0812">Transmembrane</keyword>
<feature type="transmembrane region" description="Helical" evidence="2">
    <location>
        <begin position="106"/>
        <end position="126"/>
    </location>
</feature>
<feature type="region of interest" description="Disordered" evidence="1">
    <location>
        <begin position="374"/>
        <end position="429"/>
    </location>
</feature>
<keyword evidence="4" id="KW-1185">Reference proteome</keyword>
<dbReference type="InterPro" id="IPR045782">
    <property type="entry name" value="TrbL_3"/>
</dbReference>
<keyword evidence="2" id="KW-1133">Transmembrane helix</keyword>
<dbReference type="AlphaFoldDB" id="A0A4R4XH00"/>
<gene>
    <name evidence="3" type="ORF">E1218_02850</name>
</gene>
<organism evidence="3 4">
    <name type="scientific">Kribbella turkmenica</name>
    <dbReference type="NCBI Taxonomy" id="2530375"/>
    <lineage>
        <taxon>Bacteria</taxon>
        <taxon>Bacillati</taxon>
        <taxon>Actinomycetota</taxon>
        <taxon>Actinomycetes</taxon>
        <taxon>Propionibacteriales</taxon>
        <taxon>Kribbellaceae</taxon>
        <taxon>Kribbella</taxon>
    </lineage>
</organism>
<feature type="compositionally biased region" description="Low complexity" evidence="1">
    <location>
        <begin position="405"/>
        <end position="429"/>
    </location>
</feature>
<dbReference type="OrthoDB" id="3694109at2"/>
<evidence type="ECO:0000256" key="2">
    <source>
        <dbReference type="SAM" id="Phobius"/>
    </source>
</evidence>
<feature type="transmembrane region" description="Helical" evidence="2">
    <location>
        <begin position="74"/>
        <end position="94"/>
    </location>
</feature>
<dbReference type="Proteomes" id="UP000295172">
    <property type="component" value="Unassembled WGS sequence"/>
</dbReference>
<sequence length="429" mass="42997">MCGKVEIGCHIQQGFQAVANNALEQLREGANQAAMSTLNSASTFWLRPKSPTLAEEHGETWTNSATVGLLQGRLLAVTAAVLVISILIAGMRTAWEQRARPLQEMIKTTLIFVAVSAAGAAFLQVLTSWSDDFAVRIIAQGGTDPSLDTAFGGEVDHRQVVVRLVSDAVPTLLAITMYGSVIIASCIQIVLMLIRSAMLVLLAGTFPLAAAATNTEIGRNWFKKYCAWALAFIAYKPAAALIYAAALQLNSTSLFGPVDSVIQAMTGVMMLLLAIFALPALLRFMVPVTAAVAGGAAAMGSSVADPGGLASGAISVGRSAFGGGSSRGGGSSGGGGAGASGARTVGAAAGVGLGAAGVAVNGARKVAGGLAGAAAHSAGEPGGGSVTPTKSFGPMSRGHASKLRSGSSSSEGGGARQQAAERAGPSGSR</sequence>
<evidence type="ECO:0000256" key="1">
    <source>
        <dbReference type="SAM" id="MobiDB-lite"/>
    </source>
</evidence>
<protein>
    <recommendedName>
        <fullName evidence="5">TrbL/VirB6 plasmid conjugal transfer protein</fullName>
    </recommendedName>
</protein>
<dbReference type="EMBL" id="SMKR01000007">
    <property type="protein sequence ID" value="TDD29899.1"/>
    <property type="molecule type" value="Genomic_DNA"/>
</dbReference>
<comment type="caution">
    <text evidence="3">The sequence shown here is derived from an EMBL/GenBank/DDBJ whole genome shotgun (WGS) entry which is preliminary data.</text>
</comment>
<dbReference type="RefSeq" id="WP_132315902.1">
    <property type="nucleotide sequence ID" value="NZ_SMKR01000007.1"/>
</dbReference>
<feature type="transmembrane region" description="Helical" evidence="2">
    <location>
        <begin position="225"/>
        <end position="249"/>
    </location>
</feature>
<feature type="transmembrane region" description="Helical" evidence="2">
    <location>
        <begin position="261"/>
        <end position="282"/>
    </location>
</feature>
<evidence type="ECO:0000313" key="4">
    <source>
        <dbReference type="Proteomes" id="UP000295172"/>
    </source>
</evidence>
<proteinExistence type="predicted"/>